<dbReference type="PANTHER" id="PTHR36475:SF1">
    <property type="entry name" value="LEUCINE-RICH SINGLE-PASS MEMBRANE PROTEIN 1"/>
    <property type="match status" value="1"/>
</dbReference>
<evidence type="ECO:0000256" key="1">
    <source>
        <dbReference type="SAM" id="Phobius"/>
    </source>
</evidence>
<proteinExistence type="predicted"/>
<feature type="transmembrane region" description="Helical" evidence="1">
    <location>
        <begin position="62"/>
        <end position="90"/>
    </location>
</feature>
<dbReference type="Ensembl" id="ENSCHIT00010005459.1">
    <property type="protein sequence ID" value="ENSCHIP00010003944.1"/>
    <property type="gene ID" value="ENSCHIG00010002824.1"/>
</dbReference>
<dbReference type="InterPro" id="IPR028099">
    <property type="entry name" value="DUF4577"/>
</dbReference>
<dbReference type="AlphaFoldDB" id="A0A8C2NF92"/>
<accession>A0A8C2NF92</accession>
<dbReference type="PANTHER" id="PTHR36475">
    <property type="entry name" value="LEUCINE-RICH SINGLE-PASS MEMBRANE PROTEIN 1"/>
    <property type="match status" value="1"/>
</dbReference>
<keyword evidence="1" id="KW-1133">Transmembrane helix</keyword>
<organism evidence="2">
    <name type="scientific">Capra hircus</name>
    <name type="common">Goat</name>
    <dbReference type="NCBI Taxonomy" id="9925"/>
    <lineage>
        <taxon>Eukaryota</taxon>
        <taxon>Metazoa</taxon>
        <taxon>Chordata</taxon>
        <taxon>Craniata</taxon>
        <taxon>Vertebrata</taxon>
        <taxon>Euteleostomi</taxon>
        <taxon>Mammalia</taxon>
        <taxon>Eutheria</taxon>
        <taxon>Laurasiatheria</taxon>
        <taxon>Artiodactyla</taxon>
        <taxon>Ruminantia</taxon>
        <taxon>Pecora</taxon>
        <taxon>Bovidae</taxon>
        <taxon>Caprinae</taxon>
        <taxon>Capra</taxon>
    </lineage>
</organism>
<dbReference type="Pfam" id="PF15145">
    <property type="entry name" value="DUF4577"/>
    <property type="match status" value="1"/>
</dbReference>
<keyword evidence="1" id="KW-0472">Membrane</keyword>
<keyword evidence="1" id="KW-0812">Transmembrane</keyword>
<sequence length="132" mass="14318">MKRSSQDSGSRSIPEDRKLYVVDSINDLNKLNLCPAGSQQLFPLEEKLQDVSTDSGNGSHSLFLVGLIVVLIISLALVSFVIFLIGWGGVLSTQCCMLPRQGAPRALSEQSPVDHHLELLQFSPTPTKSGRA</sequence>
<evidence type="ECO:0000313" key="2">
    <source>
        <dbReference type="Ensembl" id="ENSCHIP00010003944.1"/>
    </source>
</evidence>
<reference evidence="2" key="1">
    <citation type="submission" date="2019-03" db="EMBL/GenBank/DDBJ databases">
        <title>Genome sequencing and reference-guided assembly of Black Bengal Goat (Capra hircus).</title>
        <authorList>
            <person name="Siddiki A.Z."/>
            <person name="Baten A."/>
            <person name="Billah M."/>
            <person name="Alam M.A.U."/>
            <person name="Shawrob K.S.M."/>
            <person name="Saha S."/>
            <person name="Chowdhury M."/>
            <person name="Rahman A.H."/>
            <person name="Stear M."/>
            <person name="Miah G."/>
            <person name="Das G.B."/>
            <person name="Hossain M.M."/>
            <person name="Kumkum M."/>
            <person name="Islam M.S."/>
            <person name="Mollah A.M."/>
            <person name="Ahsan A."/>
            <person name="Tusar F."/>
            <person name="Khan M.K.I."/>
        </authorList>
    </citation>
    <scope>NUCLEOTIDE SEQUENCE [LARGE SCALE GENOMIC DNA]</scope>
</reference>
<name>A0A8C2NF92_CAPHI</name>
<reference evidence="2" key="2">
    <citation type="submission" date="2025-08" db="UniProtKB">
        <authorList>
            <consortium name="Ensembl"/>
        </authorList>
    </citation>
    <scope>IDENTIFICATION</scope>
</reference>
<evidence type="ECO:0008006" key="3">
    <source>
        <dbReference type="Google" id="ProtNLM"/>
    </source>
</evidence>
<protein>
    <recommendedName>
        <fullName evidence="3">Leucine rich single-pass membrane protein 1</fullName>
    </recommendedName>
</protein>